<dbReference type="Proteomes" id="UP001218218">
    <property type="component" value="Unassembled WGS sequence"/>
</dbReference>
<keyword evidence="2" id="KW-0472">Membrane</keyword>
<dbReference type="AlphaFoldDB" id="A0AAD6Z2G5"/>
<protein>
    <submittedName>
        <fullName evidence="3">Uncharacterized protein</fullName>
    </submittedName>
</protein>
<feature type="compositionally biased region" description="Polar residues" evidence="1">
    <location>
        <begin position="273"/>
        <end position="282"/>
    </location>
</feature>
<feature type="region of interest" description="Disordered" evidence="1">
    <location>
        <begin position="268"/>
        <end position="301"/>
    </location>
</feature>
<keyword evidence="2" id="KW-0812">Transmembrane</keyword>
<evidence type="ECO:0000256" key="1">
    <source>
        <dbReference type="SAM" id="MobiDB-lite"/>
    </source>
</evidence>
<reference evidence="3" key="1">
    <citation type="submission" date="2023-03" db="EMBL/GenBank/DDBJ databases">
        <title>Massive genome expansion in bonnet fungi (Mycena s.s.) driven by repeated elements and novel gene families across ecological guilds.</title>
        <authorList>
            <consortium name="Lawrence Berkeley National Laboratory"/>
            <person name="Harder C.B."/>
            <person name="Miyauchi S."/>
            <person name="Viragh M."/>
            <person name="Kuo A."/>
            <person name="Thoen E."/>
            <person name="Andreopoulos B."/>
            <person name="Lu D."/>
            <person name="Skrede I."/>
            <person name="Drula E."/>
            <person name="Henrissat B."/>
            <person name="Morin E."/>
            <person name="Kohler A."/>
            <person name="Barry K."/>
            <person name="LaButti K."/>
            <person name="Morin E."/>
            <person name="Salamov A."/>
            <person name="Lipzen A."/>
            <person name="Mereny Z."/>
            <person name="Hegedus B."/>
            <person name="Baldrian P."/>
            <person name="Stursova M."/>
            <person name="Weitz H."/>
            <person name="Taylor A."/>
            <person name="Grigoriev I.V."/>
            <person name="Nagy L.G."/>
            <person name="Martin F."/>
            <person name="Kauserud H."/>
        </authorList>
    </citation>
    <scope>NUCLEOTIDE SEQUENCE</scope>
    <source>
        <strain evidence="3">CBHHK002</strain>
    </source>
</reference>
<name>A0AAD6Z2G5_9AGAR</name>
<evidence type="ECO:0000313" key="3">
    <source>
        <dbReference type="EMBL" id="KAJ7303649.1"/>
    </source>
</evidence>
<dbReference type="EMBL" id="JARIHO010000104">
    <property type="protein sequence ID" value="KAJ7303649.1"/>
    <property type="molecule type" value="Genomic_DNA"/>
</dbReference>
<comment type="caution">
    <text evidence="3">The sequence shown here is derived from an EMBL/GenBank/DDBJ whole genome shotgun (WGS) entry which is preliminary data.</text>
</comment>
<keyword evidence="2" id="KW-1133">Transmembrane helix</keyword>
<keyword evidence="4" id="KW-1185">Reference proteome</keyword>
<gene>
    <name evidence="3" type="ORF">DFH08DRAFT_986278</name>
</gene>
<evidence type="ECO:0000313" key="4">
    <source>
        <dbReference type="Proteomes" id="UP001218218"/>
    </source>
</evidence>
<organism evidence="3 4">
    <name type="scientific">Mycena albidolilacea</name>
    <dbReference type="NCBI Taxonomy" id="1033008"/>
    <lineage>
        <taxon>Eukaryota</taxon>
        <taxon>Fungi</taxon>
        <taxon>Dikarya</taxon>
        <taxon>Basidiomycota</taxon>
        <taxon>Agaricomycotina</taxon>
        <taxon>Agaricomycetes</taxon>
        <taxon>Agaricomycetidae</taxon>
        <taxon>Agaricales</taxon>
        <taxon>Marasmiineae</taxon>
        <taxon>Mycenaceae</taxon>
        <taxon>Mycena</taxon>
    </lineage>
</organism>
<evidence type="ECO:0000256" key="2">
    <source>
        <dbReference type="SAM" id="Phobius"/>
    </source>
</evidence>
<sequence length="301" mass="32862">MNHSLFSSTPLPAWLQPSSLAEFLDVVSAALNSDSPASPLALSLCTSSPALQRNKSLRAAVILLRQASSAMSRDVRPRPGRFFQLLLHLCVSAFLIFTAIPGRLRNALRITIRIRLITRPAPHLRGVHPSPNGAVRVVHHSCNALPFSASHSPSRLLRHGGWATPTPIPSGRSGVRVQEESYEEQDWTLALPALPSPTLADVVRRIARTDSASSRRPFLLVRSHVRSGAHRQRIPSFLVRAPTARTFPIAPAPKAKAKARTFNLVCDRRSSASRHSGATPSPRTGVEKWQPARADGKEHIP</sequence>
<feature type="transmembrane region" description="Helical" evidence="2">
    <location>
        <begin position="82"/>
        <end position="100"/>
    </location>
</feature>
<accession>A0AAD6Z2G5</accession>
<proteinExistence type="predicted"/>